<reference evidence="2" key="1">
    <citation type="submission" date="2021-01" db="EMBL/GenBank/DDBJ databases">
        <authorList>
            <person name="Corre E."/>
            <person name="Pelletier E."/>
            <person name="Niang G."/>
            <person name="Scheremetjew M."/>
            <person name="Finn R."/>
            <person name="Kale V."/>
            <person name="Holt S."/>
            <person name="Cochrane G."/>
            <person name="Meng A."/>
            <person name="Brown T."/>
            <person name="Cohen L."/>
        </authorList>
    </citation>
    <scope>NUCLEOTIDE SEQUENCE</scope>
    <source>
        <strain evidence="2">CCMP645</strain>
    </source>
</reference>
<feature type="domain" description="ShKT" evidence="1">
    <location>
        <begin position="25"/>
        <end position="60"/>
    </location>
</feature>
<organism evidence="2">
    <name type="scientific">Chrysotila carterae</name>
    <name type="common">Marine alga</name>
    <name type="synonym">Syracosphaera carterae</name>
    <dbReference type="NCBI Taxonomy" id="13221"/>
    <lineage>
        <taxon>Eukaryota</taxon>
        <taxon>Haptista</taxon>
        <taxon>Haptophyta</taxon>
        <taxon>Prymnesiophyceae</taxon>
        <taxon>Isochrysidales</taxon>
        <taxon>Isochrysidaceae</taxon>
        <taxon>Chrysotila</taxon>
    </lineage>
</organism>
<proteinExistence type="predicted"/>
<dbReference type="PROSITE" id="PS51670">
    <property type="entry name" value="SHKT"/>
    <property type="match status" value="2"/>
</dbReference>
<dbReference type="EMBL" id="HBIZ01014850">
    <property type="protein sequence ID" value="CAE0756530.1"/>
    <property type="molecule type" value="Transcribed_RNA"/>
</dbReference>
<dbReference type="Pfam" id="PF01549">
    <property type="entry name" value="ShK"/>
    <property type="match status" value="2"/>
</dbReference>
<dbReference type="Gene3D" id="1.10.10.1940">
    <property type="match status" value="2"/>
</dbReference>
<gene>
    <name evidence="2" type="ORF">PCAR00345_LOCUS9124</name>
</gene>
<dbReference type="InterPro" id="IPR003582">
    <property type="entry name" value="ShKT_dom"/>
</dbReference>
<dbReference type="AlphaFoldDB" id="A0A7S4EVS4"/>
<evidence type="ECO:0000313" key="2">
    <source>
        <dbReference type="EMBL" id="CAE0756530.1"/>
    </source>
</evidence>
<sequence length="115" mass="12951">MPQRRRSFSLRQCTGDKACEGGKPCMDVNQTECAVWGLRGECKNNPNHMYQRCPQTCGVCTNVCEDKYDDCATWADNGECESNKDVMSTECPASCGLCAKLEHFYHHIFGIKDEL</sequence>
<accession>A0A7S4EVS4</accession>
<protein>
    <recommendedName>
        <fullName evidence="1">ShKT domain-containing protein</fullName>
    </recommendedName>
</protein>
<dbReference type="SMART" id="SM00254">
    <property type="entry name" value="ShKT"/>
    <property type="match status" value="2"/>
</dbReference>
<evidence type="ECO:0000259" key="1">
    <source>
        <dbReference type="PROSITE" id="PS51670"/>
    </source>
</evidence>
<feature type="domain" description="ShKT" evidence="1">
    <location>
        <begin position="64"/>
        <end position="98"/>
    </location>
</feature>
<name>A0A7S4EVS4_CHRCT</name>